<dbReference type="Proteomes" id="UP000034320">
    <property type="component" value="Unassembled WGS sequence"/>
</dbReference>
<dbReference type="EMBL" id="LCDD01000014">
    <property type="protein sequence ID" value="KKS46690.1"/>
    <property type="molecule type" value="Genomic_DNA"/>
</dbReference>
<feature type="transmembrane region" description="Helical" evidence="1">
    <location>
        <begin position="160"/>
        <end position="186"/>
    </location>
</feature>
<sequence>MNQSAVILALGFVLGIKHAFDPDHIVAVSTIIKDNRQPMKTGLIGIFWGIGHTFSLLLTGLLVLLLKINIPPEISLFLEMMVGVMLVFLGLKSVFTKENFNHIHVHLHGKSQHTHFHDHNLNHHHGHRRSFWIGIIHGLAGSGALMILVLSTIESVSEGIYYILLFGLGSITAMSAITVLLSLPFMFSATRFPKLKKIMNMTTGIISVAFGVIIIYEIISIF</sequence>
<dbReference type="PANTHER" id="PTHR33876:SF4">
    <property type="entry name" value="CHLOROPLAST PROTEIN FOR GROWTH AND FERTILITY 2"/>
    <property type="match status" value="1"/>
</dbReference>
<dbReference type="PANTHER" id="PTHR33876">
    <property type="entry name" value="UNNAMED PRODUCT"/>
    <property type="match status" value="1"/>
</dbReference>
<keyword evidence="1" id="KW-1133">Transmembrane helix</keyword>
<dbReference type="GO" id="GO:0012505">
    <property type="term" value="C:endomembrane system"/>
    <property type="evidence" value="ECO:0007669"/>
    <property type="project" value="UniProtKB-SubCell"/>
</dbReference>
<accession>A0A0G0ZDA2</accession>
<evidence type="ECO:0000259" key="2">
    <source>
        <dbReference type="Pfam" id="PF13386"/>
    </source>
</evidence>
<name>A0A0G0ZDA2_9BACT</name>
<feature type="transmembrane region" description="Helical" evidence="1">
    <location>
        <begin position="43"/>
        <end position="64"/>
    </location>
</feature>
<comment type="caution">
    <text evidence="3">The sequence shown here is derived from an EMBL/GenBank/DDBJ whole genome shotgun (WGS) entry which is preliminary data.</text>
</comment>
<dbReference type="GO" id="GO:0005886">
    <property type="term" value="C:plasma membrane"/>
    <property type="evidence" value="ECO:0007669"/>
    <property type="project" value="UniProtKB-SubCell"/>
</dbReference>
<proteinExistence type="predicted"/>
<dbReference type="Pfam" id="PF13386">
    <property type="entry name" value="DsbD_2"/>
    <property type="match status" value="1"/>
</dbReference>
<dbReference type="InterPro" id="IPR052776">
    <property type="entry name" value="Chloro_ReproSupport/MetalTrans"/>
</dbReference>
<keyword evidence="1" id="KW-0812">Transmembrane</keyword>
<feature type="transmembrane region" description="Helical" evidence="1">
    <location>
        <begin position="76"/>
        <end position="95"/>
    </location>
</feature>
<evidence type="ECO:0000313" key="4">
    <source>
        <dbReference type="Proteomes" id="UP000034320"/>
    </source>
</evidence>
<protein>
    <submittedName>
        <fullName evidence="3">High-affinity nickel-transporter</fullName>
    </submittedName>
</protein>
<evidence type="ECO:0000256" key="1">
    <source>
        <dbReference type="SAM" id="Phobius"/>
    </source>
</evidence>
<gene>
    <name evidence="3" type="ORF">UV09_C0014G0010</name>
</gene>
<keyword evidence="1" id="KW-0472">Membrane</keyword>
<dbReference type="AlphaFoldDB" id="A0A0G0ZDA2"/>
<feature type="transmembrane region" description="Helical" evidence="1">
    <location>
        <begin position="198"/>
        <end position="219"/>
    </location>
</feature>
<reference evidence="3 4" key="1">
    <citation type="journal article" date="2015" name="Nature">
        <title>rRNA introns, odd ribosomes, and small enigmatic genomes across a large radiation of phyla.</title>
        <authorList>
            <person name="Brown C.T."/>
            <person name="Hug L.A."/>
            <person name="Thomas B.C."/>
            <person name="Sharon I."/>
            <person name="Castelle C.J."/>
            <person name="Singh A."/>
            <person name="Wilkins M.J."/>
            <person name="Williams K.H."/>
            <person name="Banfield J.F."/>
        </authorList>
    </citation>
    <scope>NUCLEOTIDE SEQUENCE [LARGE SCALE GENOMIC DNA]</scope>
</reference>
<dbReference type="GO" id="GO:0015099">
    <property type="term" value="F:nickel cation transmembrane transporter activity"/>
    <property type="evidence" value="ECO:0007669"/>
    <property type="project" value="UniProtKB-UniRule"/>
</dbReference>
<organism evidence="3 4">
    <name type="scientific">Candidatus Gottesmanbacteria bacterium GW2011_GWA2_42_18</name>
    <dbReference type="NCBI Taxonomy" id="1618442"/>
    <lineage>
        <taxon>Bacteria</taxon>
        <taxon>Candidatus Gottesmaniibacteriota</taxon>
    </lineage>
</organism>
<feature type="domain" description="Urease accessory protein UreH-like transmembrane" evidence="2">
    <location>
        <begin position="50"/>
        <end position="212"/>
    </location>
</feature>
<feature type="transmembrane region" description="Helical" evidence="1">
    <location>
        <begin position="131"/>
        <end position="153"/>
    </location>
</feature>
<evidence type="ECO:0000313" key="3">
    <source>
        <dbReference type="EMBL" id="KKS46690.1"/>
    </source>
</evidence>
<dbReference type="InterPro" id="IPR039447">
    <property type="entry name" value="UreH-like_TM_dom"/>
</dbReference>